<dbReference type="OrthoDB" id="1255824at2"/>
<dbReference type="RefSeq" id="WP_065398207.1">
    <property type="nucleotide sequence ID" value="NZ_MAYG01000001.1"/>
</dbReference>
<evidence type="ECO:0000313" key="1">
    <source>
        <dbReference type="EMBL" id="OCA74217.1"/>
    </source>
</evidence>
<dbReference type="STRING" id="651561.BBI00_07630"/>
<comment type="caution">
    <text evidence="1">The sequence shown here is derived from an EMBL/GenBank/DDBJ whole genome shotgun (WGS) entry which is preliminary data.</text>
</comment>
<protein>
    <submittedName>
        <fullName evidence="1">Uncharacterized protein</fullName>
    </submittedName>
</protein>
<dbReference type="AlphaFoldDB" id="A0A1B8ZRK5"/>
<gene>
    <name evidence="1" type="ORF">BBI00_07630</name>
</gene>
<evidence type="ECO:0000313" key="2">
    <source>
        <dbReference type="Proteomes" id="UP000093432"/>
    </source>
</evidence>
<proteinExistence type="predicted"/>
<accession>A0A1B8ZRK5</accession>
<dbReference type="EMBL" id="MAYG01000001">
    <property type="protein sequence ID" value="OCA74217.1"/>
    <property type="molecule type" value="Genomic_DNA"/>
</dbReference>
<organism evidence="1 2">
    <name type="scientific">Chryseobacterium arthrosphaerae</name>
    <dbReference type="NCBI Taxonomy" id="651561"/>
    <lineage>
        <taxon>Bacteria</taxon>
        <taxon>Pseudomonadati</taxon>
        <taxon>Bacteroidota</taxon>
        <taxon>Flavobacteriia</taxon>
        <taxon>Flavobacteriales</taxon>
        <taxon>Weeksellaceae</taxon>
        <taxon>Chryseobacterium group</taxon>
        <taxon>Chryseobacterium</taxon>
    </lineage>
</organism>
<reference evidence="2" key="1">
    <citation type="submission" date="2016-07" db="EMBL/GenBank/DDBJ databases">
        <authorList>
            <person name="Florea S."/>
            <person name="Webb J.S."/>
            <person name="Jaromczyk J."/>
            <person name="Schardl C.L."/>
        </authorList>
    </citation>
    <scope>NUCLEOTIDE SEQUENCE [LARGE SCALE GENOMIC DNA]</scope>
    <source>
        <strain evidence="2">CC-VM-7</strain>
    </source>
</reference>
<sequence length="134" mass="15811">MKKIRISIFITLLLLLFNCSTNNVRYTYIPENKKSSTFLGEKILLYLCNEKGIKKDITLITNDGILIYSNHGELKKKSQYIELNFPQNTEYIIIKYNGKRNRLKVNTSYKYLYFEFVGENLIEIVYSDEKPAFT</sequence>
<dbReference type="Proteomes" id="UP000093432">
    <property type="component" value="Unassembled WGS sequence"/>
</dbReference>
<name>A0A1B8ZRK5_9FLAO</name>